<dbReference type="RefSeq" id="WP_407882377.1">
    <property type="nucleotide sequence ID" value="NZ_BQXO01000001.1"/>
</dbReference>
<protein>
    <submittedName>
        <fullName evidence="2">Uncharacterized protein</fullName>
    </submittedName>
</protein>
<name>A0ABQ5JNK0_9LACO</name>
<gene>
    <name evidence="2" type="ORF">JCM31185_04080</name>
</gene>
<feature type="transmembrane region" description="Helical" evidence="1">
    <location>
        <begin position="88"/>
        <end position="104"/>
    </location>
</feature>
<dbReference type="EMBL" id="BQXO01000001">
    <property type="protein sequence ID" value="GKT05119.1"/>
    <property type="molecule type" value="Genomic_DNA"/>
</dbReference>
<comment type="caution">
    <text evidence="2">The sequence shown here is derived from an EMBL/GenBank/DDBJ whole genome shotgun (WGS) entry which is preliminary data.</text>
</comment>
<keyword evidence="1" id="KW-0812">Transmembrane</keyword>
<feature type="transmembrane region" description="Helical" evidence="1">
    <location>
        <begin position="38"/>
        <end position="57"/>
    </location>
</feature>
<feature type="transmembrane region" description="Helical" evidence="1">
    <location>
        <begin position="12"/>
        <end position="32"/>
    </location>
</feature>
<sequence>MARFKQNSGWEYWGLGIVFGALLPYLANLTSLSVFHKVLWVLLGLNGLYALAIGWQIGRKKRRVSLLLVFPFVFAAATFLFQLNAHEYAYYLAIGYLCLSYFAYGQQGGMTVTNSSKKKRDGRALEDLMANH</sequence>
<dbReference type="Proteomes" id="UP001628078">
    <property type="component" value="Unassembled WGS sequence"/>
</dbReference>
<feature type="transmembrane region" description="Helical" evidence="1">
    <location>
        <begin position="64"/>
        <end position="82"/>
    </location>
</feature>
<organism evidence="2 3">
    <name type="scientific">Furfurilactobacillus curtus</name>
    <dbReference type="NCBI Taxonomy" id="1746200"/>
    <lineage>
        <taxon>Bacteria</taxon>
        <taxon>Bacillati</taxon>
        <taxon>Bacillota</taxon>
        <taxon>Bacilli</taxon>
        <taxon>Lactobacillales</taxon>
        <taxon>Lactobacillaceae</taxon>
        <taxon>Furfurilactobacillus</taxon>
    </lineage>
</organism>
<evidence type="ECO:0000313" key="2">
    <source>
        <dbReference type="EMBL" id="GKT05119.1"/>
    </source>
</evidence>
<evidence type="ECO:0000313" key="3">
    <source>
        <dbReference type="Proteomes" id="UP001628078"/>
    </source>
</evidence>
<keyword evidence="3" id="KW-1185">Reference proteome</keyword>
<accession>A0ABQ5JNK0</accession>
<evidence type="ECO:0000256" key="1">
    <source>
        <dbReference type="SAM" id="Phobius"/>
    </source>
</evidence>
<keyword evidence="1" id="KW-1133">Transmembrane helix</keyword>
<reference evidence="2 3" key="1">
    <citation type="submission" date="2022-03" db="EMBL/GenBank/DDBJ databases">
        <title>Draft genome sequence of Furfurilactobacillus curtus JCM 31185.</title>
        <authorList>
            <person name="Suzuki S."/>
            <person name="Endo A."/>
            <person name="Kajikawa A."/>
        </authorList>
    </citation>
    <scope>NUCLEOTIDE SEQUENCE [LARGE SCALE GENOMIC DNA]</scope>
    <source>
        <strain evidence="2 3">JCM 31185</strain>
    </source>
</reference>
<keyword evidence="1" id="KW-0472">Membrane</keyword>
<proteinExistence type="predicted"/>